<dbReference type="Pfam" id="PF11153">
    <property type="entry name" value="DUF2931"/>
    <property type="match status" value="1"/>
</dbReference>
<name>A0A504JHM3_9FLAO</name>
<keyword evidence="1" id="KW-1133">Transmembrane helix</keyword>
<evidence type="ECO:0000313" key="2">
    <source>
        <dbReference type="EMBL" id="TPN86299.1"/>
    </source>
</evidence>
<dbReference type="EMBL" id="VFWZ01000003">
    <property type="protein sequence ID" value="TPN86299.1"/>
    <property type="molecule type" value="Genomic_DNA"/>
</dbReference>
<accession>A0A504JHM3</accession>
<feature type="transmembrane region" description="Helical" evidence="1">
    <location>
        <begin position="6"/>
        <end position="26"/>
    </location>
</feature>
<gene>
    <name evidence="2" type="ORF">FHK87_13615</name>
</gene>
<dbReference type="RefSeq" id="WP_140593857.1">
    <property type="nucleotide sequence ID" value="NZ_VFWZ01000003.1"/>
</dbReference>
<keyword evidence="1" id="KW-0812">Transmembrane</keyword>
<sequence length="335" mass="39159">MRIHKLTLTFLIITIILIGLHIWRMLTYQTYARKNYSFSVSVAEEHPIMGKFELISENEIQSITVSEDYKEDNAYWGFTSGYEFESFPLPYTISTHWISLRERKIYKGSFELPHKKIDSFFKLEKTRMEKFQKYNKSPVYGYNFGVGIAPGGMVTVWISGSYFFQKEIARYQAKEYDSYNWNASGQELLNALPEGFDSRSKKTDSIIKNNIPAEIEKWKTLSEKYQYYIKIIGFPDEVTSTDLVFFNQESDRYIANNTAKHLVYTGVPKHIDINKSELKDRKSYSLSEKYIAKFKTEKNNLAIGDTLVFVIRKGLNDRIKTFVTSTSKIKLKVEE</sequence>
<dbReference type="Proteomes" id="UP000315540">
    <property type="component" value="Unassembled WGS sequence"/>
</dbReference>
<evidence type="ECO:0000313" key="3">
    <source>
        <dbReference type="Proteomes" id="UP000315540"/>
    </source>
</evidence>
<keyword evidence="1" id="KW-0472">Membrane</keyword>
<feature type="transmembrane region" description="Helical" evidence="1">
    <location>
        <begin position="140"/>
        <end position="164"/>
    </location>
</feature>
<reference evidence="2 3" key="1">
    <citation type="submission" date="2019-06" db="EMBL/GenBank/DDBJ databases">
        <authorList>
            <person name="Meng X."/>
        </authorList>
    </citation>
    <scope>NUCLEOTIDE SEQUENCE [LARGE SCALE GENOMIC DNA]</scope>
    <source>
        <strain evidence="2 3">M625</strain>
    </source>
</reference>
<organism evidence="2 3">
    <name type="scientific">Aquimarina algicola</name>
    <dbReference type="NCBI Taxonomy" id="2589995"/>
    <lineage>
        <taxon>Bacteria</taxon>
        <taxon>Pseudomonadati</taxon>
        <taxon>Bacteroidota</taxon>
        <taxon>Flavobacteriia</taxon>
        <taxon>Flavobacteriales</taxon>
        <taxon>Flavobacteriaceae</taxon>
        <taxon>Aquimarina</taxon>
    </lineage>
</organism>
<dbReference type="OrthoDB" id="5702951at2"/>
<proteinExistence type="predicted"/>
<keyword evidence="3" id="KW-1185">Reference proteome</keyword>
<dbReference type="InterPro" id="IPR021326">
    <property type="entry name" value="DUF2931"/>
</dbReference>
<dbReference type="AlphaFoldDB" id="A0A504JHM3"/>
<protein>
    <submittedName>
        <fullName evidence="2">DUF2931 family protein</fullName>
    </submittedName>
</protein>
<comment type="caution">
    <text evidence="2">The sequence shown here is derived from an EMBL/GenBank/DDBJ whole genome shotgun (WGS) entry which is preliminary data.</text>
</comment>
<evidence type="ECO:0000256" key="1">
    <source>
        <dbReference type="SAM" id="Phobius"/>
    </source>
</evidence>